<protein>
    <submittedName>
        <fullName evidence="1">Carboxypeptidase regulatory-like domain-containing protein</fullName>
    </submittedName>
</protein>
<evidence type="ECO:0000313" key="2">
    <source>
        <dbReference type="Proteomes" id="UP000285970"/>
    </source>
</evidence>
<dbReference type="Proteomes" id="UP000285970">
    <property type="component" value="Unassembled WGS sequence"/>
</dbReference>
<dbReference type="EMBL" id="RBZY01000021">
    <property type="protein sequence ID" value="RWR19636.1"/>
    <property type="molecule type" value="Genomic_DNA"/>
</dbReference>
<keyword evidence="1" id="KW-0645">Protease</keyword>
<gene>
    <name evidence="1" type="ORF">D8Y23_07225</name>
</gene>
<dbReference type="Gene3D" id="2.60.40.2700">
    <property type="match status" value="3"/>
</dbReference>
<keyword evidence="1" id="KW-0378">Hydrolase</keyword>
<proteinExistence type="predicted"/>
<reference evidence="1 2" key="1">
    <citation type="journal article" date="2018" name="Front. Microbiol.">
        <title>Novel Insights Into Bacterial Dimethylsulfoniopropionate Catabolism in the East China Sea.</title>
        <authorList>
            <person name="Liu J."/>
            <person name="Liu J."/>
            <person name="Zhang S.H."/>
            <person name="Liang J."/>
            <person name="Lin H."/>
            <person name="Song D."/>
            <person name="Yang G.P."/>
            <person name="Todd J.D."/>
            <person name="Zhang X.H."/>
        </authorList>
    </citation>
    <scope>NUCLEOTIDE SEQUENCE [LARGE SCALE GENOMIC DNA]</scope>
    <source>
        <strain evidence="1 2">ZYFD042</strain>
    </source>
</reference>
<organism evidence="1 2">
    <name type="scientific">Microbacterium enclense</name>
    <dbReference type="NCBI Taxonomy" id="993073"/>
    <lineage>
        <taxon>Bacteria</taxon>
        <taxon>Bacillati</taxon>
        <taxon>Actinomycetota</taxon>
        <taxon>Actinomycetes</taxon>
        <taxon>Micrococcales</taxon>
        <taxon>Microbacteriaceae</taxon>
        <taxon>Microbacterium</taxon>
    </lineage>
</organism>
<keyword evidence="1" id="KW-0121">Carboxypeptidase</keyword>
<feature type="non-terminal residue" evidence="1">
    <location>
        <position position="307"/>
    </location>
</feature>
<sequence>MGSTLTASPGAWSPVPDSLTYQWNRGGAAISGATGSTYTVAAADVGRAITVSVTAVKAGYTRTSTTSTATTATAATFSTAPTPTVTGLARVGGTLFGVAGAWDPQPSALTYQWTRNGTAIAGATSATYLVTTADRGAQLRFTVTAARAGYTGLTRVSAAQAVPGVFSSSPTPRISGALEPGSTVSAVVGSWTPKPDSFRFQWRRNGNPIAGATSKSYTLTQADAGAKLSVTVTAVKANYSSTSKTSAPAQVASTAIVRVTSDIAADTTWAPSMPTVYVLERDIQVASGVTLTIGAGTVVKFGQQASL</sequence>
<accession>A0A443JGC0</accession>
<dbReference type="AlphaFoldDB" id="A0A443JGC0"/>
<dbReference type="GO" id="GO:0004180">
    <property type="term" value="F:carboxypeptidase activity"/>
    <property type="evidence" value="ECO:0007669"/>
    <property type="project" value="UniProtKB-KW"/>
</dbReference>
<evidence type="ECO:0000313" key="1">
    <source>
        <dbReference type="EMBL" id="RWR19636.1"/>
    </source>
</evidence>
<name>A0A443JGC0_9MICO</name>
<comment type="caution">
    <text evidence="1">The sequence shown here is derived from an EMBL/GenBank/DDBJ whole genome shotgun (WGS) entry which is preliminary data.</text>
</comment>